<organism evidence="2 3">
    <name type="scientific">Kingella oralis ATCC 51147</name>
    <dbReference type="NCBI Taxonomy" id="629741"/>
    <lineage>
        <taxon>Bacteria</taxon>
        <taxon>Pseudomonadati</taxon>
        <taxon>Pseudomonadota</taxon>
        <taxon>Betaproteobacteria</taxon>
        <taxon>Neisseriales</taxon>
        <taxon>Neisseriaceae</taxon>
        <taxon>Kingella</taxon>
    </lineage>
</organism>
<dbReference type="HOGENOM" id="CLU_1813231_0_0_4"/>
<gene>
    <name evidence="2" type="ORF">GCWU000324_02490</name>
</gene>
<sequence>MAVFFRTGWGQVFQVVVLFQVAILMFWVAFQTTLNLFRLPLLFRHSRAGGNLVGGFGGVGLSAKCRDSDRIPACAGMTAMWAFGGFRLPCFSGCLLDVSGCFLDGVFASLNKRSSKNTVGSLKTKSGMENLVCRLGTHARRF</sequence>
<evidence type="ECO:0000313" key="3">
    <source>
        <dbReference type="Proteomes" id="UP000003009"/>
    </source>
</evidence>
<keyword evidence="1" id="KW-1133">Transmembrane helix</keyword>
<keyword evidence="1" id="KW-0812">Transmembrane</keyword>
<accession>C4GKB7</accession>
<dbReference type="STRING" id="629741.GCWU000324_02490"/>
<comment type="caution">
    <text evidence="2">The sequence shown here is derived from an EMBL/GenBank/DDBJ whole genome shotgun (WGS) entry which is preliminary data.</text>
</comment>
<reference evidence="2" key="1">
    <citation type="submission" date="2009-04" db="EMBL/GenBank/DDBJ databases">
        <authorList>
            <person name="Weinstock G."/>
            <person name="Sodergren E."/>
            <person name="Clifton S."/>
            <person name="Fulton L."/>
            <person name="Fulton B."/>
            <person name="Courtney L."/>
            <person name="Fronick C."/>
            <person name="Harrison M."/>
            <person name="Strong C."/>
            <person name="Farmer C."/>
            <person name="Delahaunty K."/>
            <person name="Markovic C."/>
            <person name="Hall O."/>
            <person name="Minx P."/>
            <person name="Tomlinson C."/>
            <person name="Mitreva M."/>
            <person name="Nelson J."/>
            <person name="Hou S."/>
            <person name="Wollam A."/>
            <person name="Pepin K.H."/>
            <person name="Johnson M."/>
            <person name="Bhonagiri V."/>
            <person name="Nash W.E."/>
            <person name="Warren W."/>
            <person name="Chinwalla A."/>
            <person name="Mardis E.R."/>
            <person name="Wilson R.K."/>
        </authorList>
    </citation>
    <scope>NUCLEOTIDE SEQUENCE [LARGE SCALE GENOMIC DNA]</scope>
    <source>
        <strain evidence="2">ATCC 51147</strain>
    </source>
</reference>
<name>C4GKB7_9NEIS</name>
<dbReference type="AlphaFoldDB" id="C4GKB7"/>
<evidence type="ECO:0000313" key="2">
    <source>
        <dbReference type="EMBL" id="EEP68238.1"/>
    </source>
</evidence>
<protein>
    <submittedName>
        <fullName evidence="2">Uncharacterized protein</fullName>
    </submittedName>
</protein>
<dbReference type="Proteomes" id="UP000003009">
    <property type="component" value="Unassembled WGS sequence"/>
</dbReference>
<feature type="transmembrane region" description="Helical" evidence="1">
    <location>
        <begin position="12"/>
        <end position="37"/>
    </location>
</feature>
<proteinExistence type="predicted"/>
<evidence type="ECO:0000256" key="1">
    <source>
        <dbReference type="SAM" id="Phobius"/>
    </source>
</evidence>
<dbReference type="EMBL" id="ACJW02000003">
    <property type="protein sequence ID" value="EEP68238.1"/>
    <property type="molecule type" value="Genomic_DNA"/>
</dbReference>
<keyword evidence="3" id="KW-1185">Reference proteome</keyword>
<keyword evidence="1" id="KW-0472">Membrane</keyword>